<sequence>GYQEAIDLVSERNWSILNLSTATKRTIVMGFLLYKSRIYSIPNGSYLKEENASWLERSPRCNPRKLQKGYGNR</sequence>
<dbReference type="Proteomes" id="UP000807159">
    <property type="component" value="Chromosome 3"/>
</dbReference>
<protein>
    <submittedName>
        <fullName evidence="1">Uncharacterized protein</fullName>
    </submittedName>
</protein>
<reference evidence="1" key="1">
    <citation type="journal article" date="2021" name="J. Hered.">
        <title>Genome Assembly of Salicaceae Populus deltoides (Eastern Cottonwood) I-69 Based on Nanopore Sequencing and Hi-C Technologies.</title>
        <authorList>
            <person name="Bai S."/>
            <person name="Wu H."/>
            <person name="Zhang J."/>
            <person name="Pan Z."/>
            <person name="Zhao W."/>
            <person name="Li Z."/>
            <person name="Tong C."/>
        </authorList>
    </citation>
    <scope>NUCLEOTIDE SEQUENCE</scope>
    <source>
        <tissue evidence="1">Leaf</tissue>
    </source>
</reference>
<proteinExistence type="predicted"/>
<dbReference type="EMBL" id="JACEGQ020000003">
    <property type="protein sequence ID" value="KAH8513421.1"/>
    <property type="molecule type" value="Genomic_DNA"/>
</dbReference>
<name>A0A8T2Z7Y7_POPDE</name>
<gene>
    <name evidence="1" type="ORF">H0E87_006622</name>
</gene>
<organism evidence="1 2">
    <name type="scientific">Populus deltoides</name>
    <name type="common">Eastern poplar</name>
    <name type="synonym">Eastern cottonwood</name>
    <dbReference type="NCBI Taxonomy" id="3696"/>
    <lineage>
        <taxon>Eukaryota</taxon>
        <taxon>Viridiplantae</taxon>
        <taxon>Streptophyta</taxon>
        <taxon>Embryophyta</taxon>
        <taxon>Tracheophyta</taxon>
        <taxon>Spermatophyta</taxon>
        <taxon>Magnoliopsida</taxon>
        <taxon>eudicotyledons</taxon>
        <taxon>Gunneridae</taxon>
        <taxon>Pentapetalae</taxon>
        <taxon>rosids</taxon>
        <taxon>fabids</taxon>
        <taxon>Malpighiales</taxon>
        <taxon>Salicaceae</taxon>
        <taxon>Saliceae</taxon>
        <taxon>Populus</taxon>
    </lineage>
</organism>
<keyword evidence="2" id="KW-1185">Reference proteome</keyword>
<comment type="caution">
    <text evidence="1">The sequence shown here is derived from an EMBL/GenBank/DDBJ whole genome shotgun (WGS) entry which is preliminary data.</text>
</comment>
<evidence type="ECO:0000313" key="2">
    <source>
        <dbReference type="Proteomes" id="UP000807159"/>
    </source>
</evidence>
<dbReference type="AlphaFoldDB" id="A0A8T2Z7Y7"/>
<feature type="non-terminal residue" evidence="1">
    <location>
        <position position="1"/>
    </location>
</feature>
<accession>A0A8T2Z7Y7</accession>
<evidence type="ECO:0000313" key="1">
    <source>
        <dbReference type="EMBL" id="KAH8513421.1"/>
    </source>
</evidence>